<reference evidence="5 6" key="1">
    <citation type="submission" date="2021-06" db="EMBL/GenBank/DDBJ databases">
        <authorList>
            <person name="Kallberg Y."/>
            <person name="Tangrot J."/>
            <person name="Rosling A."/>
        </authorList>
    </citation>
    <scope>NUCLEOTIDE SEQUENCE [LARGE SCALE GENOMIC DNA]</scope>
    <source>
        <strain evidence="5 6">120-4 pot B 10/14</strain>
    </source>
</reference>
<dbReference type="PANTHER" id="PTHR11932">
    <property type="entry name" value="CULLIN"/>
    <property type="match status" value="1"/>
</dbReference>
<dbReference type="SMART" id="SM00182">
    <property type="entry name" value="CULLIN"/>
    <property type="match status" value="1"/>
</dbReference>
<dbReference type="Proteomes" id="UP000789901">
    <property type="component" value="Unassembled WGS sequence"/>
</dbReference>
<evidence type="ECO:0000313" key="5">
    <source>
        <dbReference type="EMBL" id="CAG8764796.1"/>
    </source>
</evidence>
<dbReference type="Gene3D" id="1.10.10.10">
    <property type="entry name" value="Winged helix-like DNA-binding domain superfamily/Winged helix DNA-binding domain"/>
    <property type="match status" value="1"/>
</dbReference>
<dbReference type="InterPro" id="IPR001373">
    <property type="entry name" value="Cullin_N"/>
</dbReference>
<feature type="non-terminal residue" evidence="5">
    <location>
        <position position="718"/>
    </location>
</feature>
<proteinExistence type="inferred from homology"/>
<sequence length="718" mass="82492">MSRRFQNAADSQFSDNWDRLAQAIREIHRKNASILSFEELYRNAYNMVLHKNGDKLYNGVREVITQHLEEVAKDQVVPAFPVSGASSSQANSANGAGGANFLKVLKSVWEDHTTCMLMIRDILMYMDRVYAKSANVPLVYELGLELFRDTIVRSTIYPIQNHLLDVLLNQILLERENEIIDRSNIKASMDMLLELTDTSAKDSVYATDFEGRFLETSAEYYRVEGQMLVGECDAPEYMKKVEKRLNEEEQRVRHYLSQTTEPKIRSIVEEELISKHLKTVIEMENSGLIPMLRNEKMDGHEEMKTAISNYIRELGKDINETVSNSATTATAGESHTTGDRQTGTSVAIRWVQDVLDLKDKFDKVQNLALSNDKAFQTAFNEKTEEEVDNVLDKTITLFRFIGEKDVFERYYKQHLAKRLLLGRSVSDDAERGMIGKLKIECGYQFTTKLEGMFNDMRISTDTMTDFKDYLEKSALERPKLDLSVTVLTSTFWPMNLSASPRCNFPAEITKACDTFQRFYLARHSGRRLTWQSNMGSADIRATFNARKHDINVSTYQMVILLMFNDLPPSQSLSYETIKGESDIPEADLKRNLQSLACAKYKILVKEPKGKEIEPGDKFYFNSDFTCQLQRIKIQTVASKVETEGERKDTREKVEEARKHQTEAAIVRIMKDRKTMDHNLLIAEVTKQLQPRFVPNPAMIKKRIEALIEREYLERAPGD</sequence>
<dbReference type="Pfam" id="PF10557">
    <property type="entry name" value="Cullin_Nedd8"/>
    <property type="match status" value="1"/>
</dbReference>
<dbReference type="SMART" id="SM00884">
    <property type="entry name" value="Cullin_Nedd8"/>
    <property type="match status" value="1"/>
</dbReference>
<evidence type="ECO:0000256" key="3">
    <source>
        <dbReference type="RuleBase" id="RU003829"/>
    </source>
</evidence>
<comment type="caution">
    <text evidence="5">The sequence shown here is derived from an EMBL/GenBank/DDBJ whole genome shotgun (WGS) entry which is preliminary data.</text>
</comment>
<dbReference type="InterPro" id="IPR036390">
    <property type="entry name" value="WH_DNA-bd_sf"/>
</dbReference>
<evidence type="ECO:0000313" key="6">
    <source>
        <dbReference type="Proteomes" id="UP000789901"/>
    </source>
</evidence>
<protein>
    <submittedName>
        <fullName evidence="5">44081_t:CDS:1</fullName>
    </submittedName>
</protein>
<dbReference type="PROSITE" id="PS50069">
    <property type="entry name" value="CULLIN_2"/>
    <property type="match status" value="1"/>
</dbReference>
<keyword evidence="6" id="KW-1185">Reference proteome</keyword>
<dbReference type="SUPFAM" id="SSF46785">
    <property type="entry name" value="Winged helix' DNA-binding domain"/>
    <property type="match status" value="1"/>
</dbReference>
<dbReference type="InterPro" id="IPR036388">
    <property type="entry name" value="WH-like_DNA-bd_sf"/>
</dbReference>
<gene>
    <name evidence="5" type="ORF">GMARGA_LOCUS17899</name>
</gene>
<dbReference type="InterPro" id="IPR059120">
    <property type="entry name" value="Cullin-like_AB"/>
</dbReference>
<dbReference type="Gene3D" id="1.20.1310.10">
    <property type="entry name" value="Cullin Repeats"/>
    <property type="match status" value="3"/>
</dbReference>
<evidence type="ECO:0000256" key="1">
    <source>
        <dbReference type="ARBA" id="ARBA00006019"/>
    </source>
</evidence>
<dbReference type="Pfam" id="PF26557">
    <property type="entry name" value="Cullin_AB"/>
    <property type="match status" value="1"/>
</dbReference>
<dbReference type="InterPro" id="IPR045093">
    <property type="entry name" value="Cullin"/>
</dbReference>
<accession>A0ABN7VGG3</accession>
<dbReference type="InterPro" id="IPR036317">
    <property type="entry name" value="Cullin_homology_sf"/>
</dbReference>
<feature type="non-terminal residue" evidence="5">
    <location>
        <position position="1"/>
    </location>
</feature>
<organism evidence="5 6">
    <name type="scientific">Gigaspora margarita</name>
    <dbReference type="NCBI Taxonomy" id="4874"/>
    <lineage>
        <taxon>Eukaryota</taxon>
        <taxon>Fungi</taxon>
        <taxon>Fungi incertae sedis</taxon>
        <taxon>Mucoromycota</taxon>
        <taxon>Glomeromycotina</taxon>
        <taxon>Glomeromycetes</taxon>
        <taxon>Diversisporales</taxon>
        <taxon>Gigasporaceae</taxon>
        <taxon>Gigaspora</taxon>
    </lineage>
</organism>
<dbReference type="SUPFAM" id="SSF75632">
    <property type="entry name" value="Cullin homology domain"/>
    <property type="match status" value="1"/>
</dbReference>
<feature type="domain" description="Cullin family profile" evidence="4">
    <location>
        <begin position="362"/>
        <end position="596"/>
    </location>
</feature>
<dbReference type="Pfam" id="PF00888">
    <property type="entry name" value="Cullin"/>
    <property type="match status" value="1"/>
</dbReference>
<comment type="similarity">
    <text evidence="1 2 3">Belongs to the cullin family.</text>
</comment>
<name>A0ABN7VGG3_GIGMA</name>
<dbReference type="InterPro" id="IPR016158">
    <property type="entry name" value="Cullin_homology"/>
</dbReference>
<dbReference type="InterPro" id="IPR016159">
    <property type="entry name" value="Cullin_repeat-like_dom_sf"/>
</dbReference>
<evidence type="ECO:0000256" key="2">
    <source>
        <dbReference type="PROSITE-ProRule" id="PRU00330"/>
    </source>
</evidence>
<evidence type="ECO:0000259" key="4">
    <source>
        <dbReference type="PROSITE" id="PS50069"/>
    </source>
</evidence>
<dbReference type="EMBL" id="CAJVQB010013847">
    <property type="protein sequence ID" value="CAG8764796.1"/>
    <property type="molecule type" value="Genomic_DNA"/>
</dbReference>
<dbReference type="SUPFAM" id="SSF74788">
    <property type="entry name" value="Cullin repeat-like"/>
    <property type="match status" value="1"/>
</dbReference>
<dbReference type="Gene3D" id="3.30.230.130">
    <property type="entry name" value="Cullin, Chain C, Domain 2"/>
    <property type="match status" value="1"/>
</dbReference>
<dbReference type="InterPro" id="IPR019559">
    <property type="entry name" value="Cullin_neddylation_domain"/>
</dbReference>